<dbReference type="EMBL" id="VLNR01000048">
    <property type="protein sequence ID" value="TSE06249.1"/>
    <property type="molecule type" value="Genomic_DNA"/>
</dbReference>
<accession>A0A554VG05</accession>
<evidence type="ECO:0000313" key="2">
    <source>
        <dbReference type="Proteomes" id="UP000318833"/>
    </source>
</evidence>
<evidence type="ECO:0008006" key="3">
    <source>
        <dbReference type="Google" id="ProtNLM"/>
    </source>
</evidence>
<reference evidence="1 2" key="1">
    <citation type="submission" date="2019-07" db="EMBL/GenBank/DDBJ databases">
        <title>The draft genome sequence of Aquimarina algiphila M91.</title>
        <authorList>
            <person name="Meng X."/>
        </authorList>
    </citation>
    <scope>NUCLEOTIDE SEQUENCE [LARGE SCALE GENOMIC DNA]</scope>
    <source>
        <strain evidence="1 2">M91</strain>
    </source>
</reference>
<dbReference type="OrthoDB" id="679547at2"/>
<protein>
    <recommendedName>
        <fullName evidence="3">Carboxypeptidase regulatory-like domain-containing protein</fullName>
    </recommendedName>
</protein>
<dbReference type="RefSeq" id="WP_143917705.1">
    <property type="nucleotide sequence ID" value="NZ_CANMIK010000030.1"/>
</dbReference>
<comment type="caution">
    <text evidence="1">The sequence shown here is derived from an EMBL/GenBank/DDBJ whole genome shotgun (WGS) entry which is preliminary data.</text>
</comment>
<dbReference type="Proteomes" id="UP000318833">
    <property type="component" value="Unassembled WGS sequence"/>
</dbReference>
<organism evidence="1 2">
    <name type="scientific">Aquimarina algiphila</name>
    <dbReference type="NCBI Taxonomy" id="2047982"/>
    <lineage>
        <taxon>Bacteria</taxon>
        <taxon>Pseudomonadati</taxon>
        <taxon>Bacteroidota</taxon>
        <taxon>Flavobacteriia</taxon>
        <taxon>Flavobacteriales</taxon>
        <taxon>Flavobacteriaceae</taxon>
        <taxon>Aquimarina</taxon>
    </lineage>
</organism>
<dbReference type="AlphaFoldDB" id="A0A554VG05"/>
<sequence>MKIRSIVYIIFLFVLSMQAQRQSILETPEEVTGYHMIPQEKMFIHYNTSLLFVGEYLYYNVYNFTTDDNLLSSISKIAYVVLVNEKGKSVFKHKIKLDKGLGQGDFFVPVSIPSGNYKLIGYTQWMLNTEGSFFEGDISILNPYQVDQDVILSKNDSLINPVAKELKKTSHKEVDANIKSTIKLSSDYETYKKRTRVELAIENESLEGGTFSISVRRKEVFKNANVFTSKEFLDKYTDISKKLNLSPGSSVFLPEMRGELIYGKIIPKEPSFTVSNQNIALSMPGKSSDIKIVSTDKEGNFVFNLNNRNIKNEIWIEVFEEGRENYNIVIDEIPEIDYKNLEFYKFKISKSLKDYIEKRSVHNQIETNFYSVKPDTIKQPDFVLPFYGNKEIETYVLDDYTRFKTVRETILEIVDGVWIKKDNNNKSVFGVRTNYPEQKKDNFPLLLIVDDVIVQHHEDVIAYSASKIKSIGYIKDRYYLGTRVFDGVIIIKTIEEDFFNALNYSSDSPVVLADLQDDKQYFGQQYDKDKIYSRIPDYRYQLLWRPNFTINKKKTNITFFTSDVVGDFEVSLEGFTTNGIPVSIKKNISVE</sequence>
<name>A0A554VG05_9FLAO</name>
<keyword evidence="2" id="KW-1185">Reference proteome</keyword>
<evidence type="ECO:0000313" key="1">
    <source>
        <dbReference type="EMBL" id="TSE06249.1"/>
    </source>
</evidence>
<gene>
    <name evidence="1" type="ORF">FOF46_20350</name>
</gene>
<proteinExistence type="predicted"/>